<dbReference type="CTD" id="20329669"/>
<name>A0A074YXM6_OPIVI</name>
<dbReference type="GeneID" id="20329669"/>
<dbReference type="AlphaFoldDB" id="A0A074YXM6"/>
<evidence type="ECO:0000256" key="1">
    <source>
        <dbReference type="SAM" id="MobiDB-lite"/>
    </source>
</evidence>
<feature type="signal peptide" evidence="2">
    <location>
        <begin position="1"/>
        <end position="15"/>
    </location>
</feature>
<evidence type="ECO:0008006" key="5">
    <source>
        <dbReference type="Google" id="ProtNLM"/>
    </source>
</evidence>
<accession>A0A074YXM6</accession>
<feature type="region of interest" description="Disordered" evidence="1">
    <location>
        <begin position="311"/>
        <end position="331"/>
    </location>
</feature>
<reference evidence="3 4" key="1">
    <citation type="submission" date="2013-11" db="EMBL/GenBank/DDBJ databases">
        <title>Opisthorchis viverrini - life in the bile duct.</title>
        <authorList>
            <person name="Young N.D."/>
            <person name="Nagarajan N."/>
            <person name="Lin S.J."/>
            <person name="Korhonen P.K."/>
            <person name="Jex A.R."/>
            <person name="Hall R.S."/>
            <person name="Safavi-Hemami H."/>
            <person name="Kaewkong W."/>
            <person name="Bertrand D."/>
            <person name="Gao S."/>
            <person name="Seet Q."/>
            <person name="Wongkham S."/>
            <person name="Teh B.T."/>
            <person name="Wongkham C."/>
            <person name="Intapan P.M."/>
            <person name="Maleewong W."/>
            <person name="Yang X."/>
            <person name="Hu M."/>
            <person name="Wang Z."/>
            <person name="Hofmann A."/>
            <person name="Sternberg P.W."/>
            <person name="Tan P."/>
            <person name="Wang J."/>
            <person name="Gasser R.B."/>
        </authorList>
    </citation>
    <scope>NUCLEOTIDE SEQUENCE [LARGE SCALE GENOMIC DNA]</scope>
</reference>
<protein>
    <recommendedName>
        <fullName evidence="5">EB module</fullName>
    </recommendedName>
</protein>
<evidence type="ECO:0000313" key="4">
    <source>
        <dbReference type="Proteomes" id="UP000054324"/>
    </source>
</evidence>
<dbReference type="EMBL" id="KL597179">
    <property type="protein sequence ID" value="KER19551.1"/>
    <property type="molecule type" value="Genomic_DNA"/>
</dbReference>
<dbReference type="Proteomes" id="UP000054324">
    <property type="component" value="Unassembled WGS sequence"/>
</dbReference>
<feature type="non-terminal residue" evidence="3">
    <location>
        <position position="444"/>
    </location>
</feature>
<dbReference type="OrthoDB" id="6251914at2759"/>
<dbReference type="KEGG" id="ovi:T265_15504"/>
<evidence type="ECO:0000313" key="3">
    <source>
        <dbReference type="EMBL" id="KER19551.1"/>
    </source>
</evidence>
<keyword evidence="4" id="KW-1185">Reference proteome</keyword>
<organism evidence="3 4">
    <name type="scientific">Opisthorchis viverrini</name>
    <name type="common">Southeast Asian liver fluke</name>
    <dbReference type="NCBI Taxonomy" id="6198"/>
    <lineage>
        <taxon>Eukaryota</taxon>
        <taxon>Metazoa</taxon>
        <taxon>Spiralia</taxon>
        <taxon>Lophotrochozoa</taxon>
        <taxon>Platyhelminthes</taxon>
        <taxon>Trematoda</taxon>
        <taxon>Digenea</taxon>
        <taxon>Opisthorchiida</taxon>
        <taxon>Opisthorchiata</taxon>
        <taxon>Opisthorchiidae</taxon>
        <taxon>Opisthorchis</taxon>
    </lineage>
</organism>
<dbReference type="RefSeq" id="XP_009176697.1">
    <property type="nucleotide sequence ID" value="XM_009178433.1"/>
</dbReference>
<evidence type="ECO:0000256" key="2">
    <source>
        <dbReference type="SAM" id="SignalP"/>
    </source>
</evidence>
<feature type="chain" id="PRO_5013311592" description="EB module" evidence="2">
    <location>
        <begin position="16"/>
        <end position="444"/>
    </location>
</feature>
<gene>
    <name evidence="3" type="ORF">T265_15504</name>
</gene>
<sequence length="444" mass="49232">MILILFQTLVILVHSFNCAPLKRRSPVFDGILHLGDCNRKPVEYCNSLVENSMCNPQKNECFCKHGFVAIQEEEKVVCRTLLTELYCRVDSDCVHVDGSVCHPGAGKCVCPSGKIYVPQLHGCRQRFETKMDQSCEKCLLKQGTCFLYDLKDQPVNSKHTSNVDQSLAVGCVCPQSVIKHGSENLTLLVPTDGGLCGSQLVDIGEECDAVNHTCKAQMAMCLPARRDRRLANFSGRCSCPEITVAVYQPNLGYHECFTKIPKPQLSAGHNQDIVNPECAGCHAVEGVCYDMNDDGIGDGCRCPVDRTHSSTVDSDSQPYESPTKHHQQSSLSSPCTRKQVFSSCTEESLTVCYVPHNDDQQINLSNQIQANQCSVHLVANTDLEPQLPDKTCQLVVRNGDPVQLQQWNLLDRLIARYCIQLNFSRQKSNSCGLDVIRRGKCSNN</sequence>
<feature type="compositionally biased region" description="Polar residues" evidence="1">
    <location>
        <begin position="311"/>
        <end position="320"/>
    </location>
</feature>
<keyword evidence="2" id="KW-0732">Signal</keyword>
<proteinExistence type="predicted"/>